<dbReference type="RefSeq" id="WP_200351109.1">
    <property type="nucleotide sequence ID" value="NZ_BAABHZ010000006.1"/>
</dbReference>
<name>A0A934R6R7_9BACT</name>
<dbReference type="PROSITE" id="PS00409">
    <property type="entry name" value="PROKAR_NTER_METHYL"/>
    <property type="match status" value="1"/>
</dbReference>
<proteinExistence type="predicted"/>
<keyword evidence="1" id="KW-0812">Transmembrane</keyword>
<dbReference type="InterPro" id="IPR045584">
    <property type="entry name" value="Pilin-like"/>
</dbReference>
<protein>
    <submittedName>
        <fullName evidence="2">Prepilin-type N-terminal cleavage/methylation domain-containing protein</fullName>
    </submittedName>
</protein>
<dbReference type="Proteomes" id="UP000600139">
    <property type="component" value="Unassembled WGS sequence"/>
</dbReference>
<organism evidence="2 3">
    <name type="scientific">Luteolibacter yonseiensis</name>
    <dbReference type="NCBI Taxonomy" id="1144680"/>
    <lineage>
        <taxon>Bacteria</taxon>
        <taxon>Pseudomonadati</taxon>
        <taxon>Verrucomicrobiota</taxon>
        <taxon>Verrucomicrobiia</taxon>
        <taxon>Verrucomicrobiales</taxon>
        <taxon>Verrucomicrobiaceae</taxon>
        <taxon>Luteolibacter</taxon>
    </lineage>
</organism>
<evidence type="ECO:0000256" key="1">
    <source>
        <dbReference type="SAM" id="Phobius"/>
    </source>
</evidence>
<evidence type="ECO:0000313" key="2">
    <source>
        <dbReference type="EMBL" id="MBK1816154.1"/>
    </source>
</evidence>
<keyword evidence="1" id="KW-1133">Transmembrane helix</keyword>
<dbReference type="EMBL" id="JAENIK010000011">
    <property type="protein sequence ID" value="MBK1816154.1"/>
    <property type="molecule type" value="Genomic_DNA"/>
</dbReference>
<dbReference type="InterPro" id="IPR012902">
    <property type="entry name" value="N_methyl_site"/>
</dbReference>
<feature type="transmembrane region" description="Helical" evidence="1">
    <location>
        <begin position="16"/>
        <end position="39"/>
    </location>
</feature>
<keyword evidence="3" id="KW-1185">Reference proteome</keyword>
<gene>
    <name evidence="2" type="ORF">JIN84_11065</name>
</gene>
<keyword evidence="1" id="KW-0472">Membrane</keyword>
<reference evidence="2" key="1">
    <citation type="submission" date="2021-01" db="EMBL/GenBank/DDBJ databases">
        <title>Modified the classification status of verrucomicrobia.</title>
        <authorList>
            <person name="Feng X."/>
        </authorList>
    </citation>
    <scope>NUCLEOTIDE SEQUENCE</scope>
    <source>
        <strain evidence="2">JCM 18052</strain>
    </source>
</reference>
<dbReference type="Pfam" id="PF07963">
    <property type="entry name" value="N_methyl"/>
    <property type="match status" value="1"/>
</dbReference>
<comment type="caution">
    <text evidence="2">The sequence shown here is derived from an EMBL/GenBank/DDBJ whole genome shotgun (WGS) entry which is preliminary data.</text>
</comment>
<sequence>MISAARTTDRSSGFTLIELVLVLSIAAVMLAGAVGLMLYSSDERTLRKTSGEIEMMAKQARTMAILHQTPYALEFREGIVRLMPFAQAGLDETKISRNRLAEVNPESAGTTENREFPLEEGMAVLVRRWNSEDWHTTLKNTFHVWRFDPDGLCEPISVRLNYGKSWQEITFHPLTGAINDTQLEAR</sequence>
<dbReference type="NCBIfam" id="TIGR02532">
    <property type="entry name" value="IV_pilin_GFxxxE"/>
    <property type="match status" value="1"/>
</dbReference>
<dbReference type="AlphaFoldDB" id="A0A934R6R7"/>
<dbReference type="SUPFAM" id="SSF54523">
    <property type="entry name" value="Pili subunits"/>
    <property type="match status" value="1"/>
</dbReference>
<evidence type="ECO:0000313" key="3">
    <source>
        <dbReference type="Proteomes" id="UP000600139"/>
    </source>
</evidence>
<accession>A0A934R6R7</accession>